<evidence type="ECO:0000259" key="1">
    <source>
        <dbReference type="Pfam" id="PF13577"/>
    </source>
</evidence>
<dbReference type="SUPFAM" id="SSF54427">
    <property type="entry name" value="NTF2-like"/>
    <property type="match status" value="1"/>
</dbReference>
<proteinExistence type="predicted"/>
<accession>A0A6A6U4Q7</accession>
<sequence length="238" mass="26346">MFLRSSCNLGVYQGAISTSHRSIDRLRRLASKYKNAHVQSQRGFCLHDTTSAASIISVSTMRFSTFLASAFASAGLATILPLPIASTINLPQPNPFEAIHQAENDLALILDTKDWNSISRRVTQDVVYDSTALGQFGGLSNGIDQFIVNAKAAFGNALVAHHVTNGFIVFTSPSSANVTTYITWSQWDPHALEDYSKTFRVFEKCQDVFVLQNGLWKLHYSKVTNLAPKVERHTRQPP</sequence>
<dbReference type="Gene3D" id="3.10.450.50">
    <property type="match status" value="1"/>
</dbReference>
<evidence type="ECO:0000313" key="2">
    <source>
        <dbReference type="EMBL" id="KAF2665934.1"/>
    </source>
</evidence>
<dbReference type="Proteomes" id="UP000799302">
    <property type="component" value="Unassembled WGS sequence"/>
</dbReference>
<feature type="domain" description="SnoaL-like" evidence="1">
    <location>
        <begin position="97"/>
        <end position="220"/>
    </location>
</feature>
<keyword evidence="3" id="KW-1185">Reference proteome</keyword>
<dbReference type="Pfam" id="PF13577">
    <property type="entry name" value="SnoaL_4"/>
    <property type="match status" value="1"/>
</dbReference>
<dbReference type="OrthoDB" id="2148716at2759"/>
<name>A0A6A6U4Q7_9PEZI</name>
<dbReference type="EMBL" id="MU004239">
    <property type="protein sequence ID" value="KAF2665934.1"/>
    <property type="molecule type" value="Genomic_DNA"/>
</dbReference>
<gene>
    <name evidence="2" type="ORF">BT63DRAFT_44493</name>
</gene>
<evidence type="ECO:0000313" key="3">
    <source>
        <dbReference type="Proteomes" id="UP000799302"/>
    </source>
</evidence>
<reference evidence="2" key="1">
    <citation type="journal article" date="2020" name="Stud. Mycol.">
        <title>101 Dothideomycetes genomes: a test case for predicting lifestyles and emergence of pathogens.</title>
        <authorList>
            <person name="Haridas S."/>
            <person name="Albert R."/>
            <person name="Binder M."/>
            <person name="Bloem J."/>
            <person name="Labutti K."/>
            <person name="Salamov A."/>
            <person name="Andreopoulos B."/>
            <person name="Baker S."/>
            <person name="Barry K."/>
            <person name="Bills G."/>
            <person name="Bluhm B."/>
            <person name="Cannon C."/>
            <person name="Castanera R."/>
            <person name="Culley D."/>
            <person name="Daum C."/>
            <person name="Ezra D."/>
            <person name="Gonzalez J."/>
            <person name="Henrissat B."/>
            <person name="Kuo A."/>
            <person name="Liang C."/>
            <person name="Lipzen A."/>
            <person name="Lutzoni F."/>
            <person name="Magnuson J."/>
            <person name="Mondo S."/>
            <person name="Nolan M."/>
            <person name="Ohm R."/>
            <person name="Pangilinan J."/>
            <person name="Park H.-J."/>
            <person name="Ramirez L."/>
            <person name="Alfaro M."/>
            <person name="Sun H."/>
            <person name="Tritt A."/>
            <person name="Yoshinaga Y."/>
            <person name="Zwiers L.-H."/>
            <person name="Turgeon B."/>
            <person name="Goodwin S."/>
            <person name="Spatafora J."/>
            <person name="Crous P."/>
            <person name="Grigoriev I."/>
        </authorList>
    </citation>
    <scope>NUCLEOTIDE SEQUENCE</scope>
    <source>
        <strain evidence="2">CBS 115976</strain>
    </source>
</reference>
<protein>
    <recommendedName>
        <fullName evidence="1">SnoaL-like domain-containing protein</fullName>
    </recommendedName>
</protein>
<dbReference type="InterPro" id="IPR032710">
    <property type="entry name" value="NTF2-like_dom_sf"/>
</dbReference>
<organism evidence="2 3">
    <name type="scientific">Microthyrium microscopicum</name>
    <dbReference type="NCBI Taxonomy" id="703497"/>
    <lineage>
        <taxon>Eukaryota</taxon>
        <taxon>Fungi</taxon>
        <taxon>Dikarya</taxon>
        <taxon>Ascomycota</taxon>
        <taxon>Pezizomycotina</taxon>
        <taxon>Dothideomycetes</taxon>
        <taxon>Dothideomycetes incertae sedis</taxon>
        <taxon>Microthyriales</taxon>
        <taxon>Microthyriaceae</taxon>
        <taxon>Microthyrium</taxon>
    </lineage>
</organism>
<dbReference type="InterPro" id="IPR037401">
    <property type="entry name" value="SnoaL-like"/>
</dbReference>
<dbReference type="AlphaFoldDB" id="A0A6A6U4Q7"/>